<evidence type="ECO:0000256" key="2">
    <source>
        <dbReference type="ARBA" id="ARBA00022771"/>
    </source>
</evidence>
<evidence type="ECO:0000313" key="9">
    <source>
        <dbReference type="Proteomes" id="UP000886885"/>
    </source>
</evidence>
<feature type="domain" description="C3H1-type" evidence="7">
    <location>
        <begin position="221"/>
        <end position="241"/>
    </location>
</feature>
<feature type="zinc finger region" description="C3H1-type" evidence="5">
    <location>
        <begin position="506"/>
        <end position="534"/>
    </location>
</feature>
<evidence type="ECO:0000256" key="5">
    <source>
        <dbReference type="PROSITE-ProRule" id="PRU00723"/>
    </source>
</evidence>
<proteinExistence type="predicted"/>
<comment type="caution">
    <text evidence="8">The sequence shown here is derived from an EMBL/GenBank/DDBJ whole genome shotgun (WGS) entry which is preliminary data.</text>
</comment>
<keyword evidence="9" id="KW-1185">Reference proteome</keyword>
<feature type="domain" description="C3H1-type" evidence="7">
    <location>
        <begin position="74"/>
        <end position="102"/>
    </location>
</feature>
<keyword evidence="3 5" id="KW-0862">Zinc</keyword>
<dbReference type="InterPro" id="IPR050974">
    <property type="entry name" value="Plant_ZF_CCCH"/>
</dbReference>
<dbReference type="GO" id="GO:0003677">
    <property type="term" value="F:DNA binding"/>
    <property type="evidence" value="ECO:0007669"/>
    <property type="project" value="UniProtKB-KW"/>
</dbReference>
<feature type="region of interest" description="Disordered" evidence="6">
    <location>
        <begin position="404"/>
        <end position="439"/>
    </location>
</feature>
<dbReference type="InterPro" id="IPR000571">
    <property type="entry name" value="Znf_CCCH"/>
</dbReference>
<evidence type="ECO:0000256" key="4">
    <source>
        <dbReference type="ARBA" id="ARBA00023125"/>
    </source>
</evidence>
<feature type="zinc finger region" description="C3H1-type" evidence="5">
    <location>
        <begin position="259"/>
        <end position="287"/>
    </location>
</feature>
<dbReference type="OrthoDB" id="411372at2759"/>
<dbReference type="PROSITE" id="PS50103">
    <property type="entry name" value="ZF_C3H1"/>
    <property type="match status" value="5"/>
</dbReference>
<protein>
    <recommendedName>
        <fullName evidence="7">C3H1-type domain-containing protein</fullName>
    </recommendedName>
</protein>
<sequence>MDFDAGIPMSRGGGGLPAVTEETSLSPSLSEGSLVASLSISLLPFMIINFISDAMWQMNLRSSETMEAGPYPERPGELDCSYYIRTGLCRFGPTCRFNHPPNRKLAIAAARMKGEFPERIGQPECQGPEKLEEWGIDSCLNGKLLSSNLQFERLANTKLTLPFFPEKLSSIQTILLTALGLLGIQVSGVVRGFEQCFRRLQAESVMDIYKDLHFTLSIELYYLKTGTCKFGATCKFHHPRDKAGVSGRVSLNILGYPLRLNEMECAYYLRTGQCKFGSTCKFHHPQPTNVMVPLRGSPVYPTVNSPTTPGQQSYPGGLATNWSRASFITSPRWQAPSNYTPLILPQGVVSVPGWNAYSVLVFVLGDGDLGLGGGCFCIERAIACSPALSVQLMLVVLEGQVGSVTSPESQQQTGNSQIYGTSRQSESVNAGSQGTFSPYRSDSVPMGFYALQRESVFPERPGQPECQFYMKTGDCKFGAVCRFHHPRERLIPAPDCVLSTIGLPLRPGEPLCIFYSRYGICKFGPSCKFHHPMGIFTNNLTASSSADTPVRRLLGSSSGSAALTLSSEGLVDAGSTKPRRLSLSEPRQMPPGDDNIDTGG</sequence>
<dbReference type="AlphaFoldDB" id="A0A8X7XYC4"/>
<dbReference type="PANTHER" id="PTHR12506">
    <property type="entry name" value="PROTEIN PHOSPHATASE RELATED"/>
    <property type="match status" value="1"/>
</dbReference>
<evidence type="ECO:0000256" key="6">
    <source>
        <dbReference type="SAM" id="MobiDB-lite"/>
    </source>
</evidence>
<feature type="zinc finger region" description="C3H1-type" evidence="5">
    <location>
        <begin position="74"/>
        <end position="102"/>
    </location>
</feature>
<dbReference type="SMART" id="SM00356">
    <property type="entry name" value="ZnF_C3H1"/>
    <property type="match status" value="5"/>
</dbReference>
<gene>
    <name evidence="8" type="ORF">POTOM_058193</name>
</gene>
<dbReference type="GO" id="GO:0008270">
    <property type="term" value="F:zinc ion binding"/>
    <property type="evidence" value="ECO:0007669"/>
    <property type="project" value="UniProtKB-KW"/>
</dbReference>
<feature type="region of interest" description="Disordered" evidence="6">
    <location>
        <begin position="1"/>
        <end position="23"/>
    </location>
</feature>
<evidence type="ECO:0000313" key="8">
    <source>
        <dbReference type="EMBL" id="KAG6738573.1"/>
    </source>
</evidence>
<dbReference type="EMBL" id="JAAWWB010000037">
    <property type="protein sequence ID" value="KAG6738573.1"/>
    <property type="molecule type" value="Genomic_DNA"/>
</dbReference>
<name>A0A8X7XYC4_POPTO</name>
<evidence type="ECO:0000256" key="3">
    <source>
        <dbReference type="ARBA" id="ARBA00022833"/>
    </source>
</evidence>
<feature type="zinc finger region" description="C3H1-type" evidence="5">
    <location>
        <begin position="221"/>
        <end position="241"/>
    </location>
</feature>
<feature type="domain" description="C3H1-type" evidence="7">
    <location>
        <begin position="259"/>
        <end position="287"/>
    </location>
</feature>
<dbReference type="GO" id="GO:0003729">
    <property type="term" value="F:mRNA binding"/>
    <property type="evidence" value="ECO:0007669"/>
    <property type="project" value="TreeGrafter"/>
</dbReference>
<dbReference type="PANTHER" id="PTHR12506:SF18">
    <property type="entry name" value="ZINC FINGER CCCH DOMAIN-CONTAINING PROTEIN 33-RELATED"/>
    <property type="match status" value="1"/>
</dbReference>
<dbReference type="Pfam" id="PF00642">
    <property type="entry name" value="zf-CCCH"/>
    <property type="match status" value="5"/>
</dbReference>
<keyword evidence="2 5" id="KW-0863">Zinc-finger</keyword>
<dbReference type="Proteomes" id="UP000886885">
    <property type="component" value="Chromosome 19A"/>
</dbReference>
<feature type="region of interest" description="Disordered" evidence="6">
    <location>
        <begin position="568"/>
        <end position="600"/>
    </location>
</feature>
<evidence type="ECO:0000256" key="1">
    <source>
        <dbReference type="ARBA" id="ARBA00022723"/>
    </source>
</evidence>
<evidence type="ECO:0000259" key="7">
    <source>
        <dbReference type="PROSITE" id="PS50103"/>
    </source>
</evidence>
<accession>A0A8X7XYC4</accession>
<feature type="domain" description="C3H1-type" evidence="7">
    <location>
        <begin position="506"/>
        <end position="534"/>
    </location>
</feature>
<keyword evidence="1 5" id="KW-0479">Metal-binding</keyword>
<feature type="domain" description="C3H1-type" evidence="7">
    <location>
        <begin position="460"/>
        <end position="488"/>
    </location>
</feature>
<keyword evidence="4" id="KW-0238">DNA-binding</keyword>
<organism evidence="8 9">
    <name type="scientific">Populus tomentosa</name>
    <name type="common">Chinese white poplar</name>
    <dbReference type="NCBI Taxonomy" id="118781"/>
    <lineage>
        <taxon>Eukaryota</taxon>
        <taxon>Viridiplantae</taxon>
        <taxon>Streptophyta</taxon>
        <taxon>Embryophyta</taxon>
        <taxon>Tracheophyta</taxon>
        <taxon>Spermatophyta</taxon>
        <taxon>Magnoliopsida</taxon>
        <taxon>eudicotyledons</taxon>
        <taxon>Gunneridae</taxon>
        <taxon>Pentapetalae</taxon>
        <taxon>rosids</taxon>
        <taxon>fabids</taxon>
        <taxon>Malpighiales</taxon>
        <taxon>Salicaceae</taxon>
        <taxon>Saliceae</taxon>
        <taxon>Populus</taxon>
    </lineage>
</organism>
<reference evidence="8" key="1">
    <citation type="journal article" date="2020" name="bioRxiv">
        <title>Hybrid origin of Populus tomentosa Carr. identified through genome sequencing and phylogenomic analysis.</title>
        <authorList>
            <person name="An X."/>
            <person name="Gao K."/>
            <person name="Chen Z."/>
            <person name="Li J."/>
            <person name="Yang X."/>
            <person name="Yang X."/>
            <person name="Zhou J."/>
            <person name="Guo T."/>
            <person name="Zhao T."/>
            <person name="Huang S."/>
            <person name="Miao D."/>
            <person name="Khan W.U."/>
            <person name="Rao P."/>
            <person name="Ye M."/>
            <person name="Lei B."/>
            <person name="Liao W."/>
            <person name="Wang J."/>
            <person name="Ji L."/>
            <person name="Li Y."/>
            <person name="Guo B."/>
            <person name="Mustafa N.S."/>
            <person name="Li S."/>
            <person name="Yun Q."/>
            <person name="Keller S.R."/>
            <person name="Mao J."/>
            <person name="Zhang R."/>
            <person name="Strauss S.H."/>
        </authorList>
    </citation>
    <scope>NUCLEOTIDE SEQUENCE</scope>
    <source>
        <strain evidence="8">GM15</strain>
        <tissue evidence="8">Leaf</tissue>
    </source>
</reference>
<feature type="zinc finger region" description="C3H1-type" evidence="5">
    <location>
        <begin position="460"/>
        <end position="488"/>
    </location>
</feature>